<keyword evidence="1" id="KW-1015">Disulfide bond</keyword>
<evidence type="ECO:0000259" key="3">
    <source>
        <dbReference type="PROSITE" id="PS50015"/>
    </source>
</evidence>
<sequence length="97" mass="10868">MKLLFALLFVSAFVAASEAKLTCDLCLKVVGFLETEFNENGGVIEKDANKICDKITFQNQFLDPICHNLIDGQIEEIEKLLKEGKDAQHICNSIKFC</sequence>
<dbReference type="InterPro" id="IPR008139">
    <property type="entry name" value="SaposinB_dom"/>
</dbReference>
<dbReference type="AlphaFoldDB" id="A0A1I7ZE96"/>
<name>A0A1I7ZE96_9BILA</name>
<dbReference type="InterPro" id="IPR011001">
    <property type="entry name" value="Saposin-like"/>
</dbReference>
<organism evidence="4 5">
    <name type="scientific">Steinernema glaseri</name>
    <dbReference type="NCBI Taxonomy" id="37863"/>
    <lineage>
        <taxon>Eukaryota</taxon>
        <taxon>Metazoa</taxon>
        <taxon>Ecdysozoa</taxon>
        <taxon>Nematoda</taxon>
        <taxon>Chromadorea</taxon>
        <taxon>Rhabditida</taxon>
        <taxon>Tylenchina</taxon>
        <taxon>Panagrolaimomorpha</taxon>
        <taxon>Strongyloidoidea</taxon>
        <taxon>Steinernematidae</taxon>
        <taxon>Steinernema</taxon>
    </lineage>
</organism>
<feature type="domain" description="Saposin B-type" evidence="3">
    <location>
        <begin position="19"/>
        <end position="97"/>
    </location>
</feature>
<feature type="chain" id="PRO_5009313309" evidence="2">
    <location>
        <begin position="20"/>
        <end position="97"/>
    </location>
</feature>
<dbReference type="SMART" id="SM00741">
    <property type="entry name" value="SapB"/>
    <property type="match status" value="1"/>
</dbReference>
<protein>
    <submittedName>
        <fullName evidence="5">Saposin B-type domain-containing protein</fullName>
    </submittedName>
</protein>
<accession>A0A1I7ZE96</accession>
<dbReference type="PROSITE" id="PS50015">
    <property type="entry name" value="SAP_B"/>
    <property type="match status" value="1"/>
</dbReference>
<reference evidence="5" key="1">
    <citation type="submission" date="2016-11" db="UniProtKB">
        <authorList>
            <consortium name="WormBaseParasite"/>
        </authorList>
    </citation>
    <scope>IDENTIFICATION</scope>
</reference>
<proteinExistence type="predicted"/>
<evidence type="ECO:0000256" key="1">
    <source>
        <dbReference type="ARBA" id="ARBA00023157"/>
    </source>
</evidence>
<evidence type="ECO:0000256" key="2">
    <source>
        <dbReference type="SAM" id="SignalP"/>
    </source>
</evidence>
<evidence type="ECO:0000313" key="4">
    <source>
        <dbReference type="Proteomes" id="UP000095287"/>
    </source>
</evidence>
<keyword evidence="2" id="KW-0732">Signal</keyword>
<keyword evidence="4" id="KW-1185">Reference proteome</keyword>
<dbReference type="SUPFAM" id="SSF47862">
    <property type="entry name" value="Saposin"/>
    <property type="match status" value="1"/>
</dbReference>
<dbReference type="Proteomes" id="UP000095287">
    <property type="component" value="Unplaced"/>
</dbReference>
<dbReference type="WBParaSite" id="L893_g25576.t1">
    <property type="protein sequence ID" value="L893_g25576.t1"/>
    <property type="gene ID" value="L893_g25576"/>
</dbReference>
<feature type="signal peptide" evidence="2">
    <location>
        <begin position="1"/>
        <end position="19"/>
    </location>
</feature>
<evidence type="ECO:0000313" key="5">
    <source>
        <dbReference type="WBParaSite" id="L893_g25576.t1"/>
    </source>
</evidence>
<dbReference type="Gene3D" id="1.10.225.10">
    <property type="entry name" value="Saposin-like"/>
    <property type="match status" value="1"/>
</dbReference>